<accession>A0AAE0K3D5</accession>
<evidence type="ECO:0000313" key="2">
    <source>
        <dbReference type="EMBL" id="KAK3369354.1"/>
    </source>
</evidence>
<organism evidence="2 3">
    <name type="scientific">Lasiosphaeria ovina</name>
    <dbReference type="NCBI Taxonomy" id="92902"/>
    <lineage>
        <taxon>Eukaryota</taxon>
        <taxon>Fungi</taxon>
        <taxon>Dikarya</taxon>
        <taxon>Ascomycota</taxon>
        <taxon>Pezizomycotina</taxon>
        <taxon>Sordariomycetes</taxon>
        <taxon>Sordariomycetidae</taxon>
        <taxon>Sordariales</taxon>
        <taxon>Lasiosphaeriaceae</taxon>
        <taxon>Lasiosphaeria</taxon>
    </lineage>
</organism>
<dbReference type="Proteomes" id="UP001287356">
    <property type="component" value="Unassembled WGS sequence"/>
</dbReference>
<dbReference type="AlphaFoldDB" id="A0AAE0K3D5"/>
<sequence>MSCRRTVRRAVGICVVQADTHPRDDDPKTVTGRTRNTLVAIGPLAASFTSGSEIRCVKDANSSRETIYTPTSRKLHKSPSHAGKWQSSRRVAASDSLRYPHHTISHRPALLASHAHSKHPRTRPHARENPPWRSHLPYPFNYLSSPFHARKLLLNFQRTVRTCPRRRQRRKRSAARIDIARLPPQLQLRPKGVARVGTGACGLDQLQRLRHVDRAALHQIRGDGGGRARPARDAVDEDSGGRARRGWRCWRGCSEVGSCRGHEG</sequence>
<feature type="compositionally biased region" description="Basic and acidic residues" evidence="1">
    <location>
        <begin position="221"/>
        <end position="234"/>
    </location>
</feature>
<feature type="region of interest" description="Disordered" evidence="1">
    <location>
        <begin position="221"/>
        <end position="244"/>
    </location>
</feature>
<reference evidence="2" key="2">
    <citation type="submission" date="2023-06" db="EMBL/GenBank/DDBJ databases">
        <authorList>
            <consortium name="Lawrence Berkeley National Laboratory"/>
            <person name="Haridas S."/>
            <person name="Hensen N."/>
            <person name="Bonometti L."/>
            <person name="Westerberg I."/>
            <person name="Brannstrom I.O."/>
            <person name="Guillou S."/>
            <person name="Cros-Aarteil S."/>
            <person name="Calhoun S."/>
            <person name="Kuo A."/>
            <person name="Mondo S."/>
            <person name="Pangilinan J."/>
            <person name="Riley R."/>
            <person name="Labutti K."/>
            <person name="Andreopoulos B."/>
            <person name="Lipzen A."/>
            <person name="Chen C."/>
            <person name="Yanf M."/>
            <person name="Daum C."/>
            <person name="Ng V."/>
            <person name="Clum A."/>
            <person name="Steindorff A."/>
            <person name="Ohm R."/>
            <person name="Martin F."/>
            <person name="Silar P."/>
            <person name="Natvig D."/>
            <person name="Lalanne C."/>
            <person name="Gautier V."/>
            <person name="Ament-Velasquez S.L."/>
            <person name="Kruys A."/>
            <person name="Hutchinson M.I."/>
            <person name="Powell A.J."/>
            <person name="Barry K."/>
            <person name="Miller A.N."/>
            <person name="Grigoriev I.V."/>
            <person name="Debuchy R."/>
            <person name="Gladieux P."/>
            <person name="Thoren M.H."/>
            <person name="Johannesson H."/>
        </authorList>
    </citation>
    <scope>NUCLEOTIDE SEQUENCE</scope>
    <source>
        <strain evidence="2">CBS 958.72</strain>
    </source>
</reference>
<evidence type="ECO:0000256" key="1">
    <source>
        <dbReference type="SAM" id="MobiDB-lite"/>
    </source>
</evidence>
<dbReference type="EMBL" id="JAULSN010000006">
    <property type="protein sequence ID" value="KAK3369354.1"/>
    <property type="molecule type" value="Genomic_DNA"/>
</dbReference>
<gene>
    <name evidence="2" type="ORF">B0T24DRAFT_359692</name>
</gene>
<feature type="region of interest" description="Disordered" evidence="1">
    <location>
        <begin position="113"/>
        <end position="133"/>
    </location>
</feature>
<name>A0AAE0K3D5_9PEZI</name>
<feature type="compositionally biased region" description="Basic residues" evidence="1">
    <location>
        <begin position="115"/>
        <end position="124"/>
    </location>
</feature>
<evidence type="ECO:0000313" key="3">
    <source>
        <dbReference type="Proteomes" id="UP001287356"/>
    </source>
</evidence>
<proteinExistence type="predicted"/>
<comment type="caution">
    <text evidence="2">The sequence shown here is derived from an EMBL/GenBank/DDBJ whole genome shotgun (WGS) entry which is preliminary data.</text>
</comment>
<keyword evidence="3" id="KW-1185">Reference proteome</keyword>
<protein>
    <submittedName>
        <fullName evidence="2">Uncharacterized protein</fullName>
    </submittedName>
</protein>
<reference evidence="2" key="1">
    <citation type="journal article" date="2023" name="Mol. Phylogenet. Evol.">
        <title>Genome-scale phylogeny and comparative genomics of the fungal order Sordariales.</title>
        <authorList>
            <person name="Hensen N."/>
            <person name="Bonometti L."/>
            <person name="Westerberg I."/>
            <person name="Brannstrom I.O."/>
            <person name="Guillou S."/>
            <person name="Cros-Aarteil S."/>
            <person name="Calhoun S."/>
            <person name="Haridas S."/>
            <person name="Kuo A."/>
            <person name="Mondo S."/>
            <person name="Pangilinan J."/>
            <person name="Riley R."/>
            <person name="LaButti K."/>
            <person name="Andreopoulos B."/>
            <person name="Lipzen A."/>
            <person name="Chen C."/>
            <person name="Yan M."/>
            <person name="Daum C."/>
            <person name="Ng V."/>
            <person name="Clum A."/>
            <person name="Steindorff A."/>
            <person name="Ohm R.A."/>
            <person name="Martin F."/>
            <person name="Silar P."/>
            <person name="Natvig D.O."/>
            <person name="Lalanne C."/>
            <person name="Gautier V."/>
            <person name="Ament-Velasquez S.L."/>
            <person name="Kruys A."/>
            <person name="Hutchinson M.I."/>
            <person name="Powell A.J."/>
            <person name="Barry K."/>
            <person name="Miller A.N."/>
            <person name="Grigoriev I.V."/>
            <person name="Debuchy R."/>
            <person name="Gladieux P."/>
            <person name="Hiltunen Thoren M."/>
            <person name="Johannesson H."/>
        </authorList>
    </citation>
    <scope>NUCLEOTIDE SEQUENCE</scope>
    <source>
        <strain evidence="2">CBS 958.72</strain>
    </source>
</reference>